<feature type="region of interest" description="Disordered" evidence="6">
    <location>
        <begin position="292"/>
        <end position="337"/>
    </location>
</feature>
<dbReference type="GO" id="GO:0000981">
    <property type="term" value="F:DNA-binding transcription factor activity, RNA polymerase II-specific"/>
    <property type="evidence" value="ECO:0007669"/>
    <property type="project" value="TreeGrafter"/>
</dbReference>
<dbReference type="InterPro" id="IPR037241">
    <property type="entry name" value="E2F-DP_heterodim"/>
</dbReference>
<comment type="similarity">
    <text evidence="1 5">Belongs to the E2F/DP family.</text>
</comment>
<organism evidence="8 9">
    <name type="scientific">Tropilaelaps mercedesae</name>
    <dbReference type="NCBI Taxonomy" id="418985"/>
    <lineage>
        <taxon>Eukaryota</taxon>
        <taxon>Metazoa</taxon>
        <taxon>Ecdysozoa</taxon>
        <taxon>Arthropoda</taxon>
        <taxon>Chelicerata</taxon>
        <taxon>Arachnida</taxon>
        <taxon>Acari</taxon>
        <taxon>Parasitiformes</taxon>
        <taxon>Mesostigmata</taxon>
        <taxon>Gamasina</taxon>
        <taxon>Dermanyssoidea</taxon>
        <taxon>Laelapidae</taxon>
        <taxon>Tropilaelaps</taxon>
    </lineage>
</organism>
<dbReference type="Proteomes" id="UP000192247">
    <property type="component" value="Unassembled WGS sequence"/>
</dbReference>
<evidence type="ECO:0000256" key="1">
    <source>
        <dbReference type="ARBA" id="ARBA00010940"/>
    </source>
</evidence>
<dbReference type="GO" id="GO:0046983">
    <property type="term" value="F:protein dimerization activity"/>
    <property type="evidence" value="ECO:0007669"/>
    <property type="project" value="InterPro"/>
</dbReference>
<evidence type="ECO:0000256" key="3">
    <source>
        <dbReference type="ARBA" id="ARBA00023125"/>
    </source>
</evidence>
<keyword evidence="9" id="KW-1185">Reference proteome</keyword>
<dbReference type="PANTHER" id="PTHR12081">
    <property type="entry name" value="TRANSCRIPTION FACTOR E2F"/>
    <property type="match status" value="1"/>
</dbReference>
<dbReference type="PANTHER" id="PTHR12081:SF18">
    <property type="entry name" value="TRANSCRIPTION FACTOR E2F2-RELATED"/>
    <property type="match status" value="1"/>
</dbReference>
<dbReference type="InterPro" id="IPR036388">
    <property type="entry name" value="WH-like_DNA-bd_sf"/>
</dbReference>
<gene>
    <name evidence="8" type="ORF">BIW11_05590</name>
</gene>
<dbReference type="AlphaFoldDB" id="A0A1V9Y1M6"/>
<evidence type="ECO:0000259" key="7">
    <source>
        <dbReference type="SMART" id="SM01372"/>
    </source>
</evidence>
<evidence type="ECO:0000313" key="9">
    <source>
        <dbReference type="Proteomes" id="UP000192247"/>
    </source>
</evidence>
<dbReference type="GO" id="GO:0090575">
    <property type="term" value="C:RNA polymerase II transcription regulator complex"/>
    <property type="evidence" value="ECO:0007669"/>
    <property type="project" value="TreeGrafter"/>
</dbReference>
<dbReference type="InterPro" id="IPR015633">
    <property type="entry name" value="E2F"/>
</dbReference>
<feature type="domain" description="E2F/DP family winged-helix DNA-binding" evidence="7">
    <location>
        <begin position="101"/>
        <end position="166"/>
    </location>
</feature>
<dbReference type="Gene3D" id="6.10.250.540">
    <property type="match status" value="1"/>
</dbReference>
<name>A0A1V9Y1M6_9ACAR</name>
<dbReference type="Gene3D" id="1.10.10.10">
    <property type="entry name" value="Winged helix-like DNA-binding domain superfamily/Winged helix DNA-binding domain"/>
    <property type="match status" value="1"/>
</dbReference>
<evidence type="ECO:0000313" key="8">
    <source>
        <dbReference type="EMBL" id="OQR79639.1"/>
    </source>
</evidence>
<evidence type="ECO:0000256" key="5">
    <source>
        <dbReference type="RuleBase" id="RU003796"/>
    </source>
</evidence>
<dbReference type="Pfam" id="PF16421">
    <property type="entry name" value="E2F_CC-MB"/>
    <property type="match status" value="1"/>
</dbReference>
<dbReference type="Pfam" id="PF02319">
    <property type="entry name" value="WHD_E2F_TDP"/>
    <property type="match status" value="1"/>
</dbReference>
<proteinExistence type="inferred from homology"/>
<dbReference type="EMBL" id="MNPL01000863">
    <property type="protein sequence ID" value="OQR79639.1"/>
    <property type="molecule type" value="Genomic_DNA"/>
</dbReference>
<dbReference type="SMART" id="SM01372">
    <property type="entry name" value="E2F_TDP"/>
    <property type="match status" value="1"/>
</dbReference>
<dbReference type="GO" id="GO:0000978">
    <property type="term" value="F:RNA polymerase II cis-regulatory region sequence-specific DNA binding"/>
    <property type="evidence" value="ECO:0007669"/>
    <property type="project" value="InterPro"/>
</dbReference>
<reference evidence="8 9" key="1">
    <citation type="journal article" date="2017" name="Gigascience">
        <title>Draft genome of the honey bee ectoparasitic mite, Tropilaelaps mercedesae, is shaped by the parasitic life history.</title>
        <authorList>
            <person name="Dong X."/>
            <person name="Armstrong S.D."/>
            <person name="Xia D."/>
            <person name="Makepeace B.L."/>
            <person name="Darby A.C."/>
            <person name="Kadowaki T."/>
        </authorList>
    </citation>
    <scope>NUCLEOTIDE SEQUENCE [LARGE SCALE GENOMIC DNA]</scope>
    <source>
        <strain evidence="8">Wuxi-XJTLU</strain>
    </source>
</reference>
<dbReference type="STRING" id="418985.A0A1V9Y1M6"/>
<protein>
    <submittedName>
        <fullName evidence="8">Transcription factor E2F3-like</fullName>
    </submittedName>
</protein>
<dbReference type="SUPFAM" id="SSF144074">
    <property type="entry name" value="E2F-DP heterodimerization region"/>
    <property type="match status" value="1"/>
</dbReference>
<comment type="subcellular location">
    <subcellularLocation>
        <location evidence="5">Nucleus</location>
    </subcellularLocation>
</comment>
<evidence type="ECO:0000256" key="4">
    <source>
        <dbReference type="ARBA" id="ARBA00023163"/>
    </source>
</evidence>
<feature type="compositionally biased region" description="Polar residues" evidence="6">
    <location>
        <begin position="295"/>
        <end position="313"/>
    </location>
</feature>
<comment type="caution">
    <text evidence="8">The sequence shown here is derived from an EMBL/GenBank/DDBJ whole genome shotgun (WGS) entry which is preliminary data.</text>
</comment>
<keyword evidence="4 5" id="KW-0804">Transcription</keyword>
<keyword evidence="2 5" id="KW-0805">Transcription regulation</keyword>
<dbReference type="InterPro" id="IPR032198">
    <property type="entry name" value="E2F_CC-MB"/>
</dbReference>
<keyword evidence="3 5" id="KW-0238">DNA-binding</keyword>
<dbReference type="FunCoup" id="A0A1V9Y1M6">
    <property type="interactions" value="1082"/>
</dbReference>
<dbReference type="InterPro" id="IPR036390">
    <property type="entry name" value="WH_DNA-bd_sf"/>
</dbReference>
<keyword evidence="5" id="KW-0539">Nucleus</keyword>
<dbReference type="InParanoid" id="A0A1V9Y1M6"/>
<dbReference type="FunFam" id="1.10.10.10:FF:000008">
    <property type="entry name" value="E2F transcription factor 1"/>
    <property type="match status" value="1"/>
</dbReference>
<dbReference type="CDD" id="cd14660">
    <property type="entry name" value="E2F_DD"/>
    <property type="match status" value="1"/>
</dbReference>
<dbReference type="SUPFAM" id="SSF46785">
    <property type="entry name" value="Winged helix' DNA-binding domain"/>
    <property type="match status" value="1"/>
</dbReference>
<evidence type="ECO:0000256" key="6">
    <source>
        <dbReference type="SAM" id="MobiDB-lite"/>
    </source>
</evidence>
<accession>A0A1V9Y1M6</accession>
<feature type="region of interest" description="Disordered" evidence="6">
    <location>
        <begin position="16"/>
        <end position="68"/>
    </location>
</feature>
<dbReference type="InterPro" id="IPR003316">
    <property type="entry name" value="E2F_WHTH_DNA-bd_dom"/>
</dbReference>
<evidence type="ECO:0000256" key="2">
    <source>
        <dbReference type="ARBA" id="ARBA00023015"/>
    </source>
</evidence>
<sequence>MNFSEQTRQTLFMSYDDYSTPTPKIEAPVGHFAESNPNRPPLPKPQQRNQVKRRLDMEHSSPVFKTPSPVVHSKKIKLIAPKQESPQNSLVLPSLSPREGRVDTSLGKLTRKFIDLIRAAQDGLVDLNQASEVLSVQKRRIYDITNVLEGIGLIEKKQKNVIRWKPQSEEGSSRQGVQLQVDIKELENKEHILDGLIESATAELDKLTDTDGKQWGYVTYADMQNIPSLRDQTVVAIKAPPDTKLEVPDVQDKIQVFLRSDRGPIEVFLSADGMGHSQSDTCENTAPEYGLLIPSATSNDHTSHDQAGTSSTNLLDDDPLTPLPYRASGTPGQISPTDEMVSRFITPFVNLQPALSEEDFNFTLGDSEGITDLFDDYLVPFQ</sequence>
<dbReference type="OrthoDB" id="1743261at2759"/>